<proteinExistence type="predicted"/>
<gene>
    <name evidence="2" type="ORF">AHEV_242</name>
</gene>
<evidence type="ECO:0000313" key="2">
    <source>
        <dbReference type="EMBL" id="CCU55563.1"/>
    </source>
</evidence>
<dbReference type="GeneID" id="15614171"/>
<feature type="region of interest" description="Disordered" evidence="1">
    <location>
        <begin position="211"/>
        <end position="259"/>
    </location>
</feature>
<keyword evidence="3" id="KW-1185">Reference proteome</keyword>
<name>A0A916KP97_9POXV</name>
<feature type="compositionally biased region" description="Acidic residues" evidence="1">
    <location>
        <begin position="214"/>
        <end position="250"/>
    </location>
</feature>
<evidence type="ECO:0000313" key="3">
    <source>
        <dbReference type="Proteomes" id="UP000792575"/>
    </source>
</evidence>
<accession>A0A916KP97</accession>
<sequence>MHTSEYMFDKLYILTISDLYDGYSQEIETLPNKKYTFCIYKNGYVWTTKNYLSMKNIGQIINIRDDTGLSGTYHEGAIERNVNDVISNKIYSFYDVYSSIYNDKKKYYFIDDNNKNNNNTNYDDDIHDYNNIPILFYLNTIPDLKKYNMKLIDDIGIGAFEIYKVIMYNESSTLDIGRVVFSPEDYYHCMMGDQVGVALFTNKYFDELHNSNDEYSDSDEDSDDDSDEDSDEDSAYDSVEDSTYDSDDISIDNVNKKNK</sequence>
<reference evidence="2" key="1">
    <citation type="journal article" date="2013" name="J. Virol.">
        <title>New Insights into the Evolution of Entomopoxvirinae from the Complete Genome Sequences of Four Entomopoxviruses Infecting Adoxophyes honmai, Choristoneura biennis, Choristoneura rosaceana, and Mythimna separata.</title>
        <authorList>
            <person name="Theze J."/>
            <person name="Takatsuka J."/>
            <person name="Li Z."/>
            <person name="Gallais J."/>
            <person name="Doucet D."/>
            <person name="Arif B."/>
            <person name="Nakai M."/>
            <person name="Herniou E.A."/>
        </authorList>
    </citation>
    <scope>NUCLEOTIDE SEQUENCE</scope>
    <source>
        <strain evidence="2">Tokyo</strain>
    </source>
</reference>
<dbReference type="EMBL" id="HF679131">
    <property type="protein sequence ID" value="CCU55563.1"/>
    <property type="molecule type" value="Genomic_DNA"/>
</dbReference>
<organism evidence="2 3">
    <name type="scientific">Adoxophyes honmai entomopoxvirus 'L'</name>
    <dbReference type="NCBI Taxonomy" id="1293540"/>
    <lineage>
        <taxon>Viruses</taxon>
        <taxon>Varidnaviria</taxon>
        <taxon>Bamfordvirae</taxon>
        <taxon>Nucleocytoviricota</taxon>
        <taxon>Pokkesviricetes</taxon>
        <taxon>Chitovirales</taxon>
        <taxon>Poxviridae</taxon>
        <taxon>Entomopoxvirinae</taxon>
        <taxon>Betaentomopoxvirus</taxon>
        <taxon>Betaentomopoxvirus ahonmai</taxon>
    </lineage>
</organism>
<dbReference type="RefSeq" id="YP_008004065.1">
    <property type="nucleotide sequence ID" value="NC_021247.1"/>
</dbReference>
<dbReference type="KEGG" id="vg:15614171"/>
<evidence type="ECO:0000256" key="1">
    <source>
        <dbReference type="SAM" id="MobiDB-lite"/>
    </source>
</evidence>
<dbReference type="Proteomes" id="UP000792575">
    <property type="component" value="Genome"/>
</dbReference>
<dbReference type="OrthoDB" id="37364at10239"/>
<protein>
    <submittedName>
        <fullName evidence="2">Uncharacterized protein</fullName>
    </submittedName>
</protein>